<evidence type="ECO:0000256" key="2">
    <source>
        <dbReference type="SAM" id="SignalP"/>
    </source>
</evidence>
<keyword evidence="2" id="KW-0732">Signal</keyword>
<evidence type="ECO:0008006" key="5">
    <source>
        <dbReference type="Google" id="ProtNLM"/>
    </source>
</evidence>
<feature type="chain" id="PRO_5012913657" description="Extracellular membrane protein CFEM domain-containing protein" evidence="2">
    <location>
        <begin position="21"/>
        <end position="102"/>
    </location>
</feature>
<gene>
    <name evidence="3" type="ORF">BCV71DRAFT_130242</name>
</gene>
<organism evidence="3 4">
    <name type="scientific">Rhizopus microsporus</name>
    <dbReference type="NCBI Taxonomy" id="58291"/>
    <lineage>
        <taxon>Eukaryota</taxon>
        <taxon>Fungi</taxon>
        <taxon>Fungi incertae sedis</taxon>
        <taxon>Mucoromycota</taxon>
        <taxon>Mucoromycotina</taxon>
        <taxon>Mucoromycetes</taxon>
        <taxon>Mucorales</taxon>
        <taxon>Mucorineae</taxon>
        <taxon>Rhizopodaceae</taxon>
        <taxon>Rhizopus</taxon>
    </lineage>
</organism>
<dbReference type="AlphaFoldDB" id="A0A1X0RZV2"/>
<dbReference type="EMBL" id="KV921356">
    <property type="protein sequence ID" value="ORE17418.1"/>
    <property type="molecule type" value="Genomic_DNA"/>
</dbReference>
<evidence type="ECO:0000256" key="1">
    <source>
        <dbReference type="ARBA" id="ARBA00007085"/>
    </source>
</evidence>
<evidence type="ECO:0000313" key="3">
    <source>
        <dbReference type="EMBL" id="ORE17418.1"/>
    </source>
</evidence>
<dbReference type="Proteomes" id="UP000242381">
    <property type="component" value="Unassembled WGS sequence"/>
</dbReference>
<proteinExistence type="inferred from homology"/>
<name>A0A1X0RZV2_RHIZD</name>
<dbReference type="SUPFAM" id="SSF57095">
    <property type="entry name" value="Scorpion toxin-like"/>
    <property type="match status" value="1"/>
</dbReference>
<dbReference type="OMA" id="HESCDEV"/>
<sequence>MKTSIIIASLVCLFTTTVNAKALDLSDYNLCQIQGDSSDCAFACQEMVQGRGACIFNKCYCTEKSEIGKCDDDDHESCDALCQDMSSTLIGFCMDGQCSCIS</sequence>
<evidence type="ECO:0000313" key="4">
    <source>
        <dbReference type="Proteomes" id="UP000242381"/>
    </source>
</evidence>
<dbReference type="InterPro" id="IPR036574">
    <property type="entry name" value="Scorpion_toxin-like_sf"/>
</dbReference>
<protein>
    <recommendedName>
        <fullName evidence="5">Extracellular membrane protein CFEM domain-containing protein</fullName>
    </recommendedName>
</protein>
<feature type="signal peptide" evidence="2">
    <location>
        <begin position="1"/>
        <end position="20"/>
    </location>
</feature>
<comment type="similarity">
    <text evidence="1">Belongs to the invertebrate defensin family.</text>
</comment>
<reference evidence="3 4" key="1">
    <citation type="journal article" date="2016" name="Proc. Natl. Acad. Sci. U.S.A.">
        <title>Lipid metabolic changes in an early divergent fungus govern the establishment of a mutualistic symbiosis with endobacteria.</title>
        <authorList>
            <person name="Lastovetsky O.A."/>
            <person name="Gaspar M.L."/>
            <person name="Mondo S.J."/>
            <person name="LaButti K.M."/>
            <person name="Sandor L."/>
            <person name="Grigoriev I.V."/>
            <person name="Henry S.A."/>
            <person name="Pawlowska T.E."/>
        </authorList>
    </citation>
    <scope>NUCLEOTIDE SEQUENCE [LARGE SCALE GENOMIC DNA]</scope>
    <source>
        <strain evidence="3 4">ATCC 11559</strain>
    </source>
</reference>
<accession>A0A1X0RZV2</accession>